<keyword evidence="14" id="KW-0732">Signal</keyword>
<evidence type="ECO:0000256" key="8">
    <source>
        <dbReference type="ARBA" id="ARBA00022989"/>
    </source>
</evidence>
<dbReference type="RefSeq" id="WP_372503621.1">
    <property type="nucleotide sequence ID" value="NZ_JACKSJ010000009.1"/>
</dbReference>
<dbReference type="AlphaFoldDB" id="A0A9X3BKM5"/>
<dbReference type="InterPro" id="IPR023834">
    <property type="entry name" value="T7SS_pept_S8A_mycosin"/>
</dbReference>
<accession>A0A9X3BKM5</accession>
<dbReference type="InterPro" id="IPR000209">
    <property type="entry name" value="Peptidase_S8/S53_dom"/>
</dbReference>
<keyword evidence="7 10" id="KW-0720">Serine protease</keyword>
<feature type="active site" description="Charge relay system" evidence="10">
    <location>
        <position position="128"/>
    </location>
</feature>
<evidence type="ECO:0000256" key="1">
    <source>
        <dbReference type="ARBA" id="ARBA00004162"/>
    </source>
</evidence>
<keyword evidence="17" id="KW-1185">Reference proteome</keyword>
<gene>
    <name evidence="16" type="primary">mycP</name>
    <name evidence="16" type="ORF">H7I41_00560</name>
</gene>
<comment type="caution">
    <text evidence="16">The sequence shown here is derived from an EMBL/GenBank/DDBJ whole genome shotgun (WGS) entry which is preliminary data.</text>
</comment>
<reference evidence="16" key="1">
    <citation type="submission" date="2020-07" db="EMBL/GenBank/DDBJ databases">
        <authorList>
            <person name="Pettersson B.M.F."/>
            <person name="Behra P.R.K."/>
            <person name="Ramesh M."/>
            <person name="Das S."/>
            <person name="Dasgupta S."/>
            <person name="Kirsebom L.A."/>
        </authorList>
    </citation>
    <scope>NUCLEOTIDE SEQUENCE</scope>
    <source>
        <strain evidence="16">DSM 44615</strain>
    </source>
</reference>
<comment type="similarity">
    <text evidence="2 10 11">Belongs to the peptidase S8 family.</text>
</comment>
<feature type="region of interest" description="Disordered" evidence="12">
    <location>
        <begin position="407"/>
        <end position="427"/>
    </location>
</feature>
<evidence type="ECO:0000313" key="16">
    <source>
        <dbReference type="EMBL" id="MCV7168404.1"/>
    </source>
</evidence>
<evidence type="ECO:0000256" key="4">
    <source>
        <dbReference type="ARBA" id="ARBA00022670"/>
    </source>
</evidence>
<evidence type="ECO:0000256" key="5">
    <source>
        <dbReference type="ARBA" id="ARBA00022692"/>
    </source>
</evidence>
<keyword evidence="4 10" id="KW-0645">Protease</keyword>
<evidence type="ECO:0000256" key="13">
    <source>
        <dbReference type="SAM" id="Phobius"/>
    </source>
</evidence>
<dbReference type="InterPro" id="IPR050131">
    <property type="entry name" value="Peptidase_S8_subtilisin-like"/>
</dbReference>
<dbReference type="InterPro" id="IPR015500">
    <property type="entry name" value="Peptidase_S8_subtilisin-rel"/>
</dbReference>
<evidence type="ECO:0000256" key="6">
    <source>
        <dbReference type="ARBA" id="ARBA00022801"/>
    </source>
</evidence>
<dbReference type="PROSITE" id="PS00137">
    <property type="entry name" value="SUBTILASE_HIS"/>
    <property type="match status" value="1"/>
</dbReference>
<evidence type="ECO:0000256" key="11">
    <source>
        <dbReference type="RuleBase" id="RU003355"/>
    </source>
</evidence>
<evidence type="ECO:0000256" key="10">
    <source>
        <dbReference type="PROSITE-ProRule" id="PRU01240"/>
    </source>
</evidence>
<evidence type="ECO:0000256" key="12">
    <source>
        <dbReference type="SAM" id="MobiDB-lite"/>
    </source>
</evidence>
<feature type="domain" description="Peptidase S8/S53" evidence="15">
    <location>
        <begin position="88"/>
        <end position="389"/>
    </location>
</feature>
<dbReference type="PANTHER" id="PTHR43806:SF11">
    <property type="entry name" value="CEREVISIN-RELATED"/>
    <property type="match status" value="1"/>
</dbReference>
<evidence type="ECO:0000256" key="2">
    <source>
        <dbReference type="ARBA" id="ARBA00011073"/>
    </source>
</evidence>
<dbReference type="PRINTS" id="PR00723">
    <property type="entry name" value="SUBTILISIN"/>
</dbReference>
<dbReference type="PROSITE" id="PS00136">
    <property type="entry name" value="SUBTILASE_ASP"/>
    <property type="match status" value="1"/>
</dbReference>
<dbReference type="GO" id="GO:0006508">
    <property type="term" value="P:proteolysis"/>
    <property type="evidence" value="ECO:0007669"/>
    <property type="project" value="UniProtKB-KW"/>
</dbReference>
<dbReference type="NCBIfam" id="TIGR03921">
    <property type="entry name" value="T7SS_mycosin"/>
    <property type="match status" value="1"/>
</dbReference>
<name>A0A9X3BKM5_9MYCO</name>
<evidence type="ECO:0000256" key="3">
    <source>
        <dbReference type="ARBA" id="ARBA00022475"/>
    </source>
</evidence>
<dbReference type="InterPro" id="IPR022398">
    <property type="entry name" value="Peptidase_S8_His-AS"/>
</dbReference>
<evidence type="ECO:0000313" key="17">
    <source>
        <dbReference type="Proteomes" id="UP001140293"/>
    </source>
</evidence>
<evidence type="ECO:0000256" key="14">
    <source>
        <dbReference type="SAM" id="SignalP"/>
    </source>
</evidence>
<feature type="signal peptide" evidence="14">
    <location>
        <begin position="1"/>
        <end position="28"/>
    </location>
</feature>
<dbReference type="InterPro" id="IPR023827">
    <property type="entry name" value="Peptidase_S8_Asp-AS"/>
</dbReference>
<feature type="chain" id="PRO_5040846579" evidence="14">
    <location>
        <begin position="29"/>
        <end position="468"/>
    </location>
</feature>
<dbReference type="Pfam" id="PF00082">
    <property type="entry name" value="Peptidase_S8"/>
    <property type="match status" value="1"/>
</dbReference>
<dbReference type="SUPFAM" id="SSF52743">
    <property type="entry name" value="Subtilisin-like"/>
    <property type="match status" value="1"/>
</dbReference>
<feature type="transmembrane region" description="Helical" evidence="13">
    <location>
        <begin position="432"/>
        <end position="451"/>
    </location>
</feature>
<dbReference type="Proteomes" id="UP001140293">
    <property type="component" value="Unassembled WGS sequence"/>
</dbReference>
<dbReference type="InterPro" id="IPR036852">
    <property type="entry name" value="Peptidase_S8/S53_dom_sf"/>
</dbReference>
<dbReference type="PROSITE" id="PS00138">
    <property type="entry name" value="SUBTILASE_SER"/>
    <property type="match status" value="1"/>
</dbReference>
<evidence type="ECO:0000259" key="15">
    <source>
        <dbReference type="Pfam" id="PF00082"/>
    </source>
</evidence>
<dbReference type="InterPro" id="IPR023828">
    <property type="entry name" value="Peptidase_S8_Ser-AS"/>
</dbReference>
<evidence type="ECO:0000256" key="7">
    <source>
        <dbReference type="ARBA" id="ARBA00022825"/>
    </source>
</evidence>
<feature type="active site" description="Charge relay system" evidence="10">
    <location>
        <position position="342"/>
    </location>
</feature>
<keyword evidence="6 10" id="KW-0378">Hydrolase</keyword>
<dbReference type="EMBL" id="JACKSJ010000009">
    <property type="protein sequence ID" value="MCV7168404.1"/>
    <property type="molecule type" value="Genomic_DNA"/>
</dbReference>
<comment type="subcellular location">
    <subcellularLocation>
        <location evidence="1">Cell membrane</location>
        <topology evidence="1">Single-pass membrane protein</topology>
    </subcellularLocation>
</comment>
<reference evidence="16" key="2">
    <citation type="journal article" date="2022" name="BMC Genomics">
        <title>Comparative genome analysis of mycobacteria focusing on tRNA and non-coding RNA.</title>
        <authorList>
            <person name="Behra P.R.K."/>
            <person name="Pettersson B.M.F."/>
            <person name="Ramesh M."/>
            <person name="Das S."/>
            <person name="Dasgupta S."/>
            <person name="Kirsebom L.A."/>
        </authorList>
    </citation>
    <scope>NUCLEOTIDE SEQUENCE</scope>
    <source>
        <strain evidence="16">DSM 44615</strain>
    </source>
</reference>
<keyword evidence="3" id="KW-1003">Cell membrane</keyword>
<dbReference type="PANTHER" id="PTHR43806">
    <property type="entry name" value="PEPTIDASE S8"/>
    <property type="match status" value="1"/>
</dbReference>
<keyword evidence="9 13" id="KW-0472">Membrane</keyword>
<keyword evidence="5 13" id="KW-0812">Transmembrane</keyword>
<organism evidence="16 17">
    <name type="scientific">[Mycobacterium] manitobense</name>
    <dbReference type="NCBI Taxonomy" id="190147"/>
    <lineage>
        <taxon>Bacteria</taxon>
        <taxon>Bacillati</taxon>
        <taxon>Actinomycetota</taxon>
        <taxon>Actinomycetes</taxon>
        <taxon>Mycobacteriales</taxon>
        <taxon>Mycobacteriaceae</taxon>
        <taxon>Mycolicibacterium</taxon>
    </lineage>
</organism>
<dbReference type="PROSITE" id="PS51892">
    <property type="entry name" value="SUBTILASE"/>
    <property type="match status" value="1"/>
</dbReference>
<sequence length="468" mass="48253">MAGLRRWLATAATAGWVAACAAAPPAHAVGPPVVAPGPPPNGPVAPLEPTERITDCGVTGVMPQADFGLAPHAAQMLAFTDAWRFSRGAGQKVAVIDTGVNRHPRLPALEAGGDYVSTGDGLEDCDAHGTVVAGIIAGRASPEDAFTGVAPEATILSIRQHSSAYDVAGARRNDDDPNAVSSGYGDITTLARSITRAVDLGATVINLSVAACVPAGTPINDAELGRAVRYAFERNVVVVTAAGNIDQQGLCSAQNPVADPNLALDRQWASVQTIVSPAWYSDYVLTVGALTPTGEPADFSVRGPWVDVAAPGEMITSLNPRGPGLTNTWQDQRGSQPINGTSFAAPFVSGAVALLRSRFPGLGAAQVMDVIKRTAHTAGSQPSAETGYGVVDAAAALSYLLPPADALPDRQAPQPIAEPPQPEDVDRRPRTIALTATGLCVAIAVVALAVLPTRPRRRNAESRGERVA</sequence>
<evidence type="ECO:0000256" key="9">
    <source>
        <dbReference type="ARBA" id="ARBA00023136"/>
    </source>
</evidence>
<feature type="active site" description="Charge relay system" evidence="10">
    <location>
        <position position="97"/>
    </location>
</feature>
<dbReference type="GO" id="GO:0004252">
    <property type="term" value="F:serine-type endopeptidase activity"/>
    <property type="evidence" value="ECO:0007669"/>
    <property type="project" value="UniProtKB-UniRule"/>
</dbReference>
<proteinExistence type="inferred from homology"/>
<dbReference type="Gene3D" id="3.40.50.200">
    <property type="entry name" value="Peptidase S8/S53 domain"/>
    <property type="match status" value="1"/>
</dbReference>
<protein>
    <submittedName>
        <fullName evidence="16">Type VII secretion-associated serine protease mycosin</fullName>
    </submittedName>
</protein>
<keyword evidence="8 13" id="KW-1133">Transmembrane helix</keyword>
<dbReference type="PROSITE" id="PS51257">
    <property type="entry name" value="PROKAR_LIPOPROTEIN"/>
    <property type="match status" value="1"/>
</dbReference>
<dbReference type="GO" id="GO:0005886">
    <property type="term" value="C:plasma membrane"/>
    <property type="evidence" value="ECO:0007669"/>
    <property type="project" value="UniProtKB-SubCell"/>
</dbReference>